<evidence type="ECO:0000256" key="1">
    <source>
        <dbReference type="SAM" id="MobiDB-lite"/>
    </source>
</evidence>
<feature type="compositionally biased region" description="Acidic residues" evidence="1">
    <location>
        <begin position="20"/>
        <end position="32"/>
    </location>
</feature>
<organism evidence="2 3">
    <name type="scientific">Fusarium equiseti</name>
    <name type="common">Fusarium scirpi</name>
    <dbReference type="NCBI Taxonomy" id="61235"/>
    <lineage>
        <taxon>Eukaryota</taxon>
        <taxon>Fungi</taxon>
        <taxon>Dikarya</taxon>
        <taxon>Ascomycota</taxon>
        <taxon>Pezizomycotina</taxon>
        <taxon>Sordariomycetes</taxon>
        <taxon>Hypocreomycetidae</taxon>
        <taxon>Hypocreales</taxon>
        <taxon>Nectriaceae</taxon>
        <taxon>Fusarium</taxon>
        <taxon>Fusarium incarnatum-equiseti species complex</taxon>
    </lineage>
</organism>
<comment type="caution">
    <text evidence="2">The sequence shown here is derived from an EMBL/GenBank/DDBJ whole genome shotgun (WGS) entry which is preliminary data.</text>
</comment>
<sequence length="69" mass="7512">MISRIPEQLPQTSGSKDEPIVLDDAGDGDPEAPDMFKLPPELTVRELVDDFLDGFNQAMPLTVATSALR</sequence>
<keyword evidence="3" id="KW-1185">Reference proteome</keyword>
<evidence type="ECO:0008006" key="4">
    <source>
        <dbReference type="Google" id="ProtNLM"/>
    </source>
</evidence>
<dbReference type="EMBL" id="JAOQBH010000011">
    <property type="protein sequence ID" value="KAJ4129269.1"/>
    <property type="molecule type" value="Genomic_DNA"/>
</dbReference>
<proteinExistence type="predicted"/>
<gene>
    <name evidence="2" type="ORF">NW768_007804</name>
</gene>
<protein>
    <recommendedName>
        <fullName evidence="4">Reverse transcriptase domain-containing protein</fullName>
    </recommendedName>
</protein>
<feature type="region of interest" description="Disordered" evidence="1">
    <location>
        <begin position="1"/>
        <end position="37"/>
    </location>
</feature>
<reference evidence="2" key="1">
    <citation type="submission" date="2022-09" db="EMBL/GenBank/DDBJ databases">
        <title>Fusarium specimens isolated from Avocado Roots.</title>
        <authorList>
            <person name="Stajich J."/>
            <person name="Roper C."/>
            <person name="Heimlech-Rivalta G."/>
        </authorList>
    </citation>
    <scope>NUCLEOTIDE SEQUENCE</scope>
    <source>
        <strain evidence="2">CF00095</strain>
    </source>
</reference>
<evidence type="ECO:0000313" key="2">
    <source>
        <dbReference type="EMBL" id="KAJ4129269.1"/>
    </source>
</evidence>
<evidence type="ECO:0000313" key="3">
    <source>
        <dbReference type="Proteomes" id="UP001152024"/>
    </source>
</evidence>
<dbReference type="Proteomes" id="UP001152024">
    <property type="component" value="Unassembled WGS sequence"/>
</dbReference>
<accession>A0ABQ8R8L1</accession>
<name>A0ABQ8R8L1_FUSEQ</name>